<evidence type="ECO:0000256" key="3">
    <source>
        <dbReference type="ARBA" id="ARBA00023125"/>
    </source>
</evidence>
<dbReference type="InterPro" id="IPR009057">
    <property type="entry name" value="Homeodomain-like_sf"/>
</dbReference>
<dbReference type="InterPro" id="IPR001647">
    <property type="entry name" value="HTH_TetR"/>
</dbReference>
<dbReference type="Proteomes" id="UP001205185">
    <property type="component" value="Unassembled WGS sequence"/>
</dbReference>
<sequence length="238" mass="25582">MTAADLPPEPPWWTPPKNSGPRRSLTRAAILAAARPILRAEGVDGLSMRRLATELGTGPASLYAHVANKDELLDLLFDQVVGEIALPEPDPARWREQFTALWTEAHETLMDNGDIARVSLGKVPLGPNAMRAAETMVVILTGAGIPAQPVAWALDAVPLYVAASAVENAIGVAQARAGNPPEEHYARVGAYFATLSPAHYPLMSTMARELAEGGRTERFAFGLDLLVRGLESHITPRR</sequence>
<dbReference type="PANTHER" id="PTHR30055:SF151">
    <property type="entry name" value="TRANSCRIPTIONAL REGULATORY PROTEIN"/>
    <property type="match status" value="1"/>
</dbReference>
<organism evidence="8 9">
    <name type="scientific">Actinokineospora diospyrosa</name>
    <dbReference type="NCBI Taxonomy" id="103728"/>
    <lineage>
        <taxon>Bacteria</taxon>
        <taxon>Bacillati</taxon>
        <taxon>Actinomycetota</taxon>
        <taxon>Actinomycetes</taxon>
        <taxon>Pseudonocardiales</taxon>
        <taxon>Pseudonocardiaceae</taxon>
        <taxon>Actinokineospora</taxon>
    </lineage>
</organism>
<keyword evidence="3 5" id="KW-0238">DNA-binding</keyword>
<proteinExistence type="predicted"/>
<dbReference type="InterPro" id="IPR036271">
    <property type="entry name" value="Tet_transcr_reg_TetR-rel_C_sf"/>
</dbReference>
<dbReference type="PRINTS" id="PR00400">
    <property type="entry name" value="TETREPRESSOR"/>
</dbReference>
<dbReference type="SUPFAM" id="SSF46689">
    <property type="entry name" value="Homeodomain-like"/>
    <property type="match status" value="1"/>
</dbReference>
<dbReference type="InterPro" id="IPR050109">
    <property type="entry name" value="HTH-type_TetR-like_transc_reg"/>
</dbReference>
<keyword evidence="4" id="KW-0804">Transcription</keyword>
<keyword evidence="2" id="KW-0805">Transcription regulation</keyword>
<feature type="domain" description="HTH tetR-type" evidence="7">
    <location>
        <begin position="24"/>
        <end position="84"/>
    </location>
</feature>
<dbReference type="PRINTS" id="PR00455">
    <property type="entry name" value="HTHTETR"/>
</dbReference>
<evidence type="ECO:0000313" key="9">
    <source>
        <dbReference type="Proteomes" id="UP001205185"/>
    </source>
</evidence>
<evidence type="ECO:0000256" key="2">
    <source>
        <dbReference type="ARBA" id="ARBA00023015"/>
    </source>
</evidence>
<dbReference type="InterPro" id="IPR003012">
    <property type="entry name" value="Tet_transcr_reg_TetR"/>
</dbReference>
<evidence type="ECO:0000313" key="8">
    <source>
        <dbReference type="EMBL" id="MCP2269045.1"/>
    </source>
</evidence>
<keyword evidence="9" id="KW-1185">Reference proteome</keyword>
<comment type="caution">
    <text evidence="8">The sequence shown here is derived from an EMBL/GenBank/DDBJ whole genome shotgun (WGS) entry which is preliminary data.</text>
</comment>
<name>A0ABT1I8T5_9PSEU</name>
<protein>
    <submittedName>
        <fullName evidence="8">Transcriptional regulator, TetR family</fullName>
    </submittedName>
</protein>
<reference evidence="8 9" key="1">
    <citation type="submission" date="2022-06" db="EMBL/GenBank/DDBJ databases">
        <title>Genomic Encyclopedia of Archaeal and Bacterial Type Strains, Phase II (KMG-II): from individual species to whole genera.</title>
        <authorList>
            <person name="Goeker M."/>
        </authorList>
    </citation>
    <scope>NUCLEOTIDE SEQUENCE [LARGE SCALE GENOMIC DNA]</scope>
    <source>
        <strain evidence="8 9">DSM 44255</strain>
    </source>
</reference>
<evidence type="ECO:0000256" key="6">
    <source>
        <dbReference type="SAM" id="MobiDB-lite"/>
    </source>
</evidence>
<evidence type="ECO:0000256" key="1">
    <source>
        <dbReference type="ARBA" id="ARBA00022491"/>
    </source>
</evidence>
<feature type="region of interest" description="Disordered" evidence="6">
    <location>
        <begin position="1"/>
        <end position="22"/>
    </location>
</feature>
<dbReference type="Gene3D" id="1.10.357.10">
    <property type="entry name" value="Tetracycline Repressor, domain 2"/>
    <property type="match status" value="1"/>
</dbReference>
<dbReference type="Pfam" id="PF02909">
    <property type="entry name" value="TetR_C_1"/>
    <property type="match status" value="1"/>
</dbReference>
<dbReference type="PROSITE" id="PS50977">
    <property type="entry name" value="HTH_TETR_2"/>
    <property type="match status" value="1"/>
</dbReference>
<evidence type="ECO:0000256" key="5">
    <source>
        <dbReference type="PROSITE-ProRule" id="PRU00335"/>
    </source>
</evidence>
<dbReference type="InterPro" id="IPR004111">
    <property type="entry name" value="Repressor_TetR_C"/>
</dbReference>
<dbReference type="Pfam" id="PF00440">
    <property type="entry name" value="TetR_N"/>
    <property type="match status" value="1"/>
</dbReference>
<evidence type="ECO:0000256" key="4">
    <source>
        <dbReference type="ARBA" id="ARBA00023163"/>
    </source>
</evidence>
<dbReference type="SUPFAM" id="SSF48498">
    <property type="entry name" value="Tetracyclin repressor-like, C-terminal domain"/>
    <property type="match status" value="1"/>
</dbReference>
<evidence type="ECO:0000259" key="7">
    <source>
        <dbReference type="PROSITE" id="PS50977"/>
    </source>
</evidence>
<dbReference type="EMBL" id="JAMTCO010000004">
    <property type="protein sequence ID" value="MCP2269045.1"/>
    <property type="molecule type" value="Genomic_DNA"/>
</dbReference>
<dbReference type="RefSeq" id="WP_253886066.1">
    <property type="nucleotide sequence ID" value="NZ_BAAAVB010000016.1"/>
</dbReference>
<gene>
    <name evidence="8" type="ORF">LV75_001533</name>
</gene>
<dbReference type="PANTHER" id="PTHR30055">
    <property type="entry name" value="HTH-TYPE TRANSCRIPTIONAL REGULATOR RUTR"/>
    <property type="match status" value="1"/>
</dbReference>
<feature type="DNA-binding region" description="H-T-H motif" evidence="5">
    <location>
        <begin position="47"/>
        <end position="66"/>
    </location>
</feature>
<accession>A0ABT1I8T5</accession>
<keyword evidence="1" id="KW-0678">Repressor</keyword>